<dbReference type="Proteomes" id="UP000613974">
    <property type="component" value="Unassembled WGS sequence"/>
</dbReference>
<dbReference type="SMART" id="SM00671">
    <property type="entry name" value="SEL1"/>
    <property type="match status" value="6"/>
</dbReference>
<reference evidence="3" key="1">
    <citation type="submission" date="2023-07" db="EMBL/GenBank/DDBJ databases">
        <title>Whole genome shotgun sequence of Streptomyces nojiriensis NBRC 13794.</title>
        <authorList>
            <person name="Komaki H."/>
            <person name="Tamura T."/>
        </authorList>
    </citation>
    <scope>NUCLEOTIDE SEQUENCE [LARGE SCALE GENOMIC DNA]</scope>
    <source>
        <strain evidence="3">NBRC 13794</strain>
    </source>
</reference>
<evidence type="ECO:0000313" key="3">
    <source>
        <dbReference type="Proteomes" id="UP000613974"/>
    </source>
</evidence>
<dbReference type="InterPro" id="IPR006597">
    <property type="entry name" value="Sel1-like"/>
</dbReference>
<dbReference type="Gene3D" id="1.25.40.10">
    <property type="entry name" value="Tetratricopeptide repeat domain"/>
    <property type="match status" value="2"/>
</dbReference>
<name>A0ABQ3SPS2_9ACTN</name>
<dbReference type="PANTHER" id="PTHR11102:SF160">
    <property type="entry name" value="ERAD-ASSOCIATED E3 UBIQUITIN-PROTEIN LIGASE COMPONENT HRD3"/>
    <property type="match status" value="1"/>
</dbReference>
<proteinExistence type="predicted"/>
<feature type="region of interest" description="Disordered" evidence="1">
    <location>
        <begin position="98"/>
        <end position="144"/>
    </location>
</feature>
<dbReference type="SMART" id="SM00028">
    <property type="entry name" value="TPR"/>
    <property type="match status" value="4"/>
</dbReference>
<protein>
    <recommendedName>
        <fullName evidence="4">Tetratricopeptide repeat protein</fullName>
    </recommendedName>
</protein>
<dbReference type="PANTHER" id="PTHR11102">
    <property type="entry name" value="SEL-1-LIKE PROTEIN"/>
    <property type="match status" value="1"/>
</dbReference>
<dbReference type="InterPro" id="IPR050767">
    <property type="entry name" value="Sel1_AlgK"/>
</dbReference>
<dbReference type="InterPro" id="IPR019734">
    <property type="entry name" value="TPR_rpt"/>
</dbReference>
<accession>A0ABQ3SPS2</accession>
<dbReference type="EMBL" id="BNEC01000005">
    <property type="protein sequence ID" value="GHI70131.1"/>
    <property type="molecule type" value="Genomic_DNA"/>
</dbReference>
<feature type="compositionally biased region" description="Basic and acidic residues" evidence="1">
    <location>
        <begin position="98"/>
        <end position="114"/>
    </location>
</feature>
<dbReference type="SUPFAM" id="SSF81901">
    <property type="entry name" value="HCP-like"/>
    <property type="match status" value="2"/>
</dbReference>
<comment type="caution">
    <text evidence="2">The sequence shown here is derived from an EMBL/GenBank/DDBJ whole genome shotgun (WGS) entry which is preliminary data.</text>
</comment>
<gene>
    <name evidence="2" type="ORF">Snoj_40490</name>
</gene>
<dbReference type="RefSeq" id="WP_189734035.1">
    <property type="nucleotide sequence ID" value="NZ_BMRL01000002.1"/>
</dbReference>
<evidence type="ECO:0000313" key="2">
    <source>
        <dbReference type="EMBL" id="GHI70131.1"/>
    </source>
</evidence>
<evidence type="ECO:0000256" key="1">
    <source>
        <dbReference type="SAM" id="MobiDB-lite"/>
    </source>
</evidence>
<keyword evidence="3" id="KW-1185">Reference proteome</keyword>
<dbReference type="InterPro" id="IPR011990">
    <property type="entry name" value="TPR-like_helical_dom_sf"/>
</dbReference>
<sequence length="849" mass="92103">MEDLSSQLRRVGALKRHRLGGEPSDRRLARTAGVSHGTPGAWLDGRQLPQRIDTLLAVLGGIRAEAARRGLLATRVDASGEDTVAELLDERRWRAAFETERAHRSERSRRDAEGRQAQAASERDALRARQAALTDRPRPVRSWSAGRLGVHPAIPGRGHAGAHGAAFVLPRYVPRRHDVRLHRLLAAAVTDGADPVLVVVQGSSCTGKSRTAYEALQEAVPDSFDLAFPGDADSLLAVLAADALPPRSVLWLNEAQHHLAGPQGEAVAAALQRRLDGDGPLLVIATLWPEYAEALTRPAPHFEDVHRHARALLAQAQWVDLPRTFAEDLDAARAGAAWDPSLAEAVAAGSCELTQVLAAAPDLVRHFEQPAGPHGPYGNALISAAMDAHRLGVLGPLPLAFLEAAAAGYLTDGERAAAGPDWCGHALARARTLIKHTTSPLQDVPHPTGMGKLPGTARLADYLQHYGRRARRFLCPPDSFWNAAREHLTAPEGLLRLGDAAQKRARYFHAAQLYGAAADAGEPYALIRLGHMREEALDIEEAERLYRLAAGAGNTDALLHLASMWEDAWMWEETEQLYLQVAAAGDPDALAYAGLMWESAGEPDRAWAAYERALRSGDTDVLIPMARMRWNEGRVQEAADLYRQAYDAGNADALNQLVCLWEETGQQEEADRQLRLFADAGNTGALLGVAFMLGRAGNRERAEQLYAQAASAGDDRAWFLLAAMWKRAGDLKKAESCFRRAAAAGDVTALRLLAGLREAALDPTEAERLYWQAANAGDEKALACMARLQEAAGNRERAEQLYRMAADTGAEAAVMSLARLRNGSEEAYMQYGLTSDGTVSEPWEWPLVP</sequence>
<dbReference type="GeneID" id="95588367"/>
<evidence type="ECO:0008006" key="4">
    <source>
        <dbReference type="Google" id="ProtNLM"/>
    </source>
</evidence>
<organism evidence="2 3">
    <name type="scientific">Streptomyces nojiriensis</name>
    <dbReference type="NCBI Taxonomy" id="66374"/>
    <lineage>
        <taxon>Bacteria</taxon>
        <taxon>Bacillati</taxon>
        <taxon>Actinomycetota</taxon>
        <taxon>Actinomycetes</taxon>
        <taxon>Kitasatosporales</taxon>
        <taxon>Streptomycetaceae</taxon>
        <taxon>Streptomyces</taxon>
    </lineage>
</organism>